<reference evidence="7 8" key="1">
    <citation type="submission" date="2013-12" db="EMBL/GenBank/DDBJ databases">
        <title>Draft genome of the parsitic nematode Ancylostoma duodenale.</title>
        <authorList>
            <person name="Mitreva M."/>
        </authorList>
    </citation>
    <scope>NUCLEOTIDE SEQUENCE [LARGE SCALE GENOMIC DNA]</scope>
    <source>
        <strain evidence="7 8">Zhejiang</strain>
    </source>
</reference>
<dbReference type="Proteomes" id="UP000054047">
    <property type="component" value="Unassembled WGS sequence"/>
</dbReference>
<proteinExistence type="predicted"/>
<evidence type="ECO:0000256" key="2">
    <source>
        <dbReference type="ARBA" id="ARBA00022448"/>
    </source>
</evidence>
<accession>A0A0C2DUF5</accession>
<evidence type="ECO:0000313" key="8">
    <source>
        <dbReference type="Proteomes" id="UP000054047"/>
    </source>
</evidence>
<comment type="subcellular location">
    <subcellularLocation>
        <location evidence="1">Membrane</location>
        <topology evidence="1">Multi-pass membrane protein</topology>
    </subcellularLocation>
</comment>
<keyword evidence="5" id="KW-0472">Membrane</keyword>
<dbReference type="Gene3D" id="3.40.50.300">
    <property type="entry name" value="P-loop containing nucleotide triphosphate hydrolases"/>
    <property type="match status" value="1"/>
</dbReference>
<dbReference type="OrthoDB" id="66620at2759"/>
<dbReference type="InterPro" id="IPR050352">
    <property type="entry name" value="ABCG_transporters"/>
</dbReference>
<keyword evidence="8" id="KW-1185">Reference proteome</keyword>
<gene>
    <name evidence="7" type="ORF">ANCDUO_03245</name>
</gene>
<feature type="chain" id="PRO_5002147937" description="ABC transporter domain-containing protein" evidence="6">
    <location>
        <begin position="17"/>
        <end position="153"/>
    </location>
</feature>
<evidence type="ECO:0000256" key="5">
    <source>
        <dbReference type="ARBA" id="ARBA00023136"/>
    </source>
</evidence>
<dbReference type="EMBL" id="KN727123">
    <property type="protein sequence ID" value="KIH66427.1"/>
    <property type="molecule type" value="Genomic_DNA"/>
</dbReference>
<dbReference type="GO" id="GO:0042626">
    <property type="term" value="F:ATPase-coupled transmembrane transporter activity"/>
    <property type="evidence" value="ECO:0007669"/>
    <property type="project" value="TreeGrafter"/>
</dbReference>
<keyword evidence="6" id="KW-0732">Signal</keyword>
<keyword evidence="2" id="KW-0813">Transport</keyword>
<sequence length="153" mass="17254">MTLRSLLFYTASLTFGGTLPGNEIERRTSRLLAETFQIHSLMRTFDLLGYGHEKLQNLSKSARRRAAVAVALVKDPLLLVVEDPFHELDPIACYQLMHCLRSYAAERSRIVLTTISRPRSDICQIISRITVLFHGEVMYSGNGLSCQETVLLV</sequence>
<protein>
    <recommendedName>
        <fullName evidence="9">ABC transporter domain-containing protein</fullName>
    </recommendedName>
</protein>
<dbReference type="GO" id="GO:0043190">
    <property type="term" value="C:ATP-binding cassette (ABC) transporter complex"/>
    <property type="evidence" value="ECO:0007669"/>
    <property type="project" value="TreeGrafter"/>
</dbReference>
<dbReference type="AlphaFoldDB" id="A0A0C2DUF5"/>
<feature type="signal peptide" evidence="6">
    <location>
        <begin position="1"/>
        <end position="16"/>
    </location>
</feature>
<dbReference type="InterPro" id="IPR027417">
    <property type="entry name" value="P-loop_NTPase"/>
</dbReference>
<dbReference type="PANTHER" id="PTHR48041">
    <property type="entry name" value="ABC TRANSPORTER G FAMILY MEMBER 28"/>
    <property type="match status" value="1"/>
</dbReference>
<name>A0A0C2DUF5_9BILA</name>
<evidence type="ECO:0008006" key="9">
    <source>
        <dbReference type="Google" id="ProtNLM"/>
    </source>
</evidence>
<organism evidence="7 8">
    <name type="scientific">Ancylostoma duodenale</name>
    <dbReference type="NCBI Taxonomy" id="51022"/>
    <lineage>
        <taxon>Eukaryota</taxon>
        <taxon>Metazoa</taxon>
        <taxon>Ecdysozoa</taxon>
        <taxon>Nematoda</taxon>
        <taxon>Chromadorea</taxon>
        <taxon>Rhabditida</taxon>
        <taxon>Rhabditina</taxon>
        <taxon>Rhabditomorpha</taxon>
        <taxon>Strongyloidea</taxon>
        <taxon>Ancylostomatidae</taxon>
        <taxon>Ancylostomatinae</taxon>
        <taxon>Ancylostoma</taxon>
    </lineage>
</organism>
<dbReference type="PANTHER" id="PTHR48041:SF113">
    <property type="entry name" value="ATP-BINDING CASSETTE SUB-FAMILY G MEMBER 5"/>
    <property type="match status" value="1"/>
</dbReference>
<evidence type="ECO:0000313" key="7">
    <source>
        <dbReference type="EMBL" id="KIH66427.1"/>
    </source>
</evidence>
<evidence type="ECO:0000256" key="1">
    <source>
        <dbReference type="ARBA" id="ARBA00004141"/>
    </source>
</evidence>
<keyword evidence="4" id="KW-1133">Transmembrane helix</keyword>
<evidence type="ECO:0000256" key="3">
    <source>
        <dbReference type="ARBA" id="ARBA00022692"/>
    </source>
</evidence>
<evidence type="ECO:0000256" key="6">
    <source>
        <dbReference type="SAM" id="SignalP"/>
    </source>
</evidence>
<dbReference type="SUPFAM" id="SSF52540">
    <property type="entry name" value="P-loop containing nucleoside triphosphate hydrolases"/>
    <property type="match status" value="1"/>
</dbReference>
<evidence type="ECO:0000256" key="4">
    <source>
        <dbReference type="ARBA" id="ARBA00022989"/>
    </source>
</evidence>
<keyword evidence="3" id="KW-0812">Transmembrane</keyword>